<evidence type="ECO:0000256" key="1">
    <source>
        <dbReference type="SAM" id="Phobius"/>
    </source>
</evidence>
<name>A0A1F5TPI0_9BACT</name>
<dbReference type="Proteomes" id="UP000177579">
    <property type="component" value="Unassembled WGS sequence"/>
</dbReference>
<evidence type="ECO:0000313" key="3">
    <source>
        <dbReference type="Proteomes" id="UP000177579"/>
    </source>
</evidence>
<dbReference type="CDD" id="cd22784">
    <property type="entry name" value="DPBB_MltA_YuiC-like"/>
    <property type="match status" value="1"/>
</dbReference>
<organism evidence="2 3">
    <name type="scientific">Candidatus Falkowbacteria bacterium RIFOXYD2_FULL_34_120</name>
    <dbReference type="NCBI Taxonomy" id="1798007"/>
    <lineage>
        <taxon>Bacteria</taxon>
        <taxon>Candidatus Falkowiibacteriota</taxon>
    </lineage>
</organism>
<protein>
    <recommendedName>
        <fullName evidence="4">3D domain-containing protein</fullName>
    </recommendedName>
</protein>
<feature type="transmembrane region" description="Helical" evidence="1">
    <location>
        <begin position="23"/>
        <end position="45"/>
    </location>
</feature>
<accession>A0A1F5TPI0</accession>
<sequence length="194" mass="22535">MKNIINLKQKQHKLIPIKITKKVFIFIVFIFLFELFLFPTFPALANISETENNTTNISPIIEDPLILNENETENINNDENFINTLPETKTWKTVKTNYYTVTAYNSEAGQCDDTPCISANGFNLCKHNIEDSVATNAFPFGTKIRMPELFGDRIFIVRDRMNKRYVARFDVWMKNKEDAKKFGIKVTKIEILEP</sequence>
<reference evidence="2 3" key="1">
    <citation type="journal article" date="2016" name="Nat. Commun.">
        <title>Thousands of microbial genomes shed light on interconnected biogeochemical processes in an aquifer system.</title>
        <authorList>
            <person name="Anantharaman K."/>
            <person name="Brown C.T."/>
            <person name="Hug L.A."/>
            <person name="Sharon I."/>
            <person name="Castelle C.J."/>
            <person name="Probst A.J."/>
            <person name="Thomas B.C."/>
            <person name="Singh A."/>
            <person name="Wilkins M.J."/>
            <person name="Karaoz U."/>
            <person name="Brodie E.L."/>
            <person name="Williams K.H."/>
            <person name="Hubbard S.S."/>
            <person name="Banfield J.F."/>
        </authorList>
    </citation>
    <scope>NUCLEOTIDE SEQUENCE [LARGE SCALE GENOMIC DNA]</scope>
</reference>
<proteinExistence type="predicted"/>
<dbReference type="EMBL" id="MFGO01000021">
    <property type="protein sequence ID" value="OGF40738.1"/>
    <property type="molecule type" value="Genomic_DNA"/>
</dbReference>
<gene>
    <name evidence="2" type="ORF">A2531_06885</name>
</gene>
<dbReference type="AlphaFoldDB" id="A0A1F5TPI0"/>
<evidence type="ECO:0000313" key="2">
    <source>
        <dbReference type="EMBL" id="OGF40738.1"/>
    </source>
</evidence>
<keyword evidence="1" id="KW-1133">Transmembrane helix</keyword>
<keyword evidence="1" id="KW-0812">Transmembrane</keyword>
<evidence type="ECO:0008006" key="4">
    <source>
        <dbReference type="Google" id="ProtNLM"/>
    </source>
</evidence>
<keyword evidence="1" id="KW-0472">Membrane</keyword>
<comment type="caution">
    <text evidence="2">The sequence shown here is derived from an EMBL/GenBank/DDBJ whole genome shotgun (WGS) entry which is preliminary data.</text>
</comment>